<name>A0A6P4J2Y5_DROKI</name>
<gene>
    <name evidence="3" type="primary">LOC108083834</name>
</gene>
<dbReference type="RefSeq" id="XP_017035300.1">
    <property type="nucleotide sequence ID" value="XM_017179811.3"/>
</dbReference>
<dbReference type="GeneID" id="108083834"/>
<feature type="compositionally biased region" description="Polar residues" evidence="1">
    <location>
        <begin position="258"/>
        <end position="267"/>
    </location>
</feature>
<organism evidence="2 3">
    <name type="scientific">Drosophila kikkawai</name>
    <name type="common">Fruit fly</name>
    <dbReference type="NCBI Taxonomy" id="30033"/>
    <lineage>
        <taxon>Eukaryota</taxon>
        <taxon>Metazoa</taxon>
        <taxon>Ecdysozoa</taxon>
        <taxon>Arthropoda</taxon>
        <taxon>Hexapoda</taxon>
        <taxon>Insecta</taxon>
        <taxon>Pterygota</taxon>
        <taxon>Neoptera</taxon>
        <taxon>Endopterygota</taxon>
        <taxon>Diptera</taxon>
        <taxon>Brachycera</taxon>
        <taxon>Muscomorpha</taxon>
        <taxon>Ephydroidea</taxon>
        <taxon>Drosophilidae</taxon>
        <taxon>Drosophila</taxon>
        <taxon>Sophophora</taxon>
    </lineage>
</organism>
<feature type="compositionally biased region" description="Low complexity" evidence="1">
    <location>
        <begin position="279"/>
        <end position="289"/>
    </location>
</feature>
<feature type="compositionally biased region" description="Low complexity" evidence="1">
    <location>
        <begin position="1046"/>
        <end position="1061"/>
    </location>
</feature>
<feature type="compositionally biased region" description="Basic and acidic residues" evidence="1">
    <location>
        <begin position="268"/>
        <end position="278"/>
    </location>
</feature>
<keyword evidence="2" id="KW-1185">Reference proteome</keyword>
<feature type="region of interest" description="Disordered" evidence="1">
    <location>
        <begin position="606"/>
        <end position="651"/>
    </location>
</feature>
<reference evidence="3" key="1">
    <citation type="submission" date="2025-08" db="UniProtKB">
        <authorList>
            <consortium name="RefSeq"/>
        </authorList>
    </citation>
    <scope>IDENTIFICATION</scope>
    <source>
        <strain evidence="3">14028-0561.14</strain>
        <tissue evidence="3">Whole fly</tissue>
    </source>
</reference>
<feature type="region of interest" description="Disordered" evidence="1">
    <location>
        <begin position="390"/>
        <end position="413"/>
    </location>
</feature>
<feature type="region of interest" description="Disordered" evidence="1">
    <location>
        <begin position="443"/>
        <end position="474"/>
    </location>
</feature>
<dbReference type="AlphaFoldDB" id="A0A6P4J2Y5"/>
<feature type="region of interest" description="Disordered" evidence="1">
    <location>
        <begin position="1039"/>
        <end position="1094"/>
    </location>
</feature>
<evidence type="ECO:0000313" key="2">
    <source>
        <dbReference type="Proteomes" id="UP001652661"/>
    </source>
</evidence>
<feature type="compositionally biased region" description="Low complexity" evidence="1">
    <location>
        <begin position="394"/>
        <end position="408"/>
    </location>
</feature>
<feature type="compositionally biased region" description="Basic and acidic residues" evidence="1">
    <location>
        <begin position="136"/>
        <end position="151"/>
    </location>
</feature>
<feature type="region of interest" description="Disordered" evidence="1">
    <location>
        <begin position="323"/>
        <end position="359"/>
    </location>
</feature>
<feature type="region of interest" description="Disordered" evidence="1">
    <location>
        <begin position="20"/>
        <end position="55"/>
    </location>
</feature>
<proteinExistence type="predicted"/>
<dbReference type="OrthoDB" id="7873310at2759"/>
<feature type="compositionally biased region" description="Polar residues" evidence="1">
    <location>
        <begin position="1016"/>
        <end position="1025"/>
    </location>
</feature>
<feature type="region of interest" description="Disordered" evidence="1">
    <location>
        <begin position="131"/>
        <end position="188"/>
    </location>
</feature>
<feature type="compositionally biased region" description="Low complexity" evidence="1">
    <location>
        <begin position="158"/>
        <end position="184"/>
    </location>
</feature>
<evidence type="ECO:0000313" key="3">
    <source>
        <dbReference type="RefSeq" id="XP_017035300.1"/>
    </source>
</evidence>
<feature type="region of interest" description="Disordered" evidence="1">
    <location>
        <begin position="769"/>
        <end position="789"/>
    </location>
</feature>
<accession>A0A6P4J2Y5</accession>
<feature type="region of interest" description="Disordered" evidence="1">
    <location>
        <begin position="1006"/>
        <end position="1027"/>
    </location>
</feature>
<feature type="compositionally biased region" description="Basic residues" evidence="1">
    <location>
        <begin position="443"/>
        <end position="456"/>
    </location>
</feature>
<feature type="region of interest" description="Disordered" evidence="1">
    <location>
        <begin position="253"/>
        <end position="301"/>
    </location>
</feature>
<feature type="compositionally biased region" description="Basic residues" evidence="1">
    <location>
        <begin position="872"/>
        <end position="883"/>
    </location>
</feature>
<dbReference type="Proteomes" id="UP001652661">
    <property type="component" value="Chromosome X"/>
</dbReference>
<protein>
    <submittedName>
        <fullName evidence="3">Uncharacterized protein</fullName>
    </submittedName>
</protein>
<feature type="compositionally biased region" description="Basic residues" evidence="1">
    <location>
        <begin position="774"/>
        <end position="784"/>
    </location>
</feature>
<sequence>MSQDMSTFFTGVRHHYQDRVPKTRTAAKPQGVQANRKRRPQIGAGEGAGVGARARAGQGTGAGVVAAFDRRRPVTMKRLTGGGGGPIPTGIFQTTAPGPRPPTMVSMGAPRRCFRQIEWIMKPSKNFVQCSESSSEDCRPDGVLELQEGRWRKGRTRSSSSSSSNSSSSSSSSSRGCSGASESVSKARLESTNLSQKLVNLLKSSCRPEEPLVRPKKRSSRVFCVPTQRIMHSEELLQAQLLQMRPRRNKLMQRYGHNPTSRILTSKSFKETAPKEASSRNSSPRNASPKRTSPRNASPKDASLIHQALQKTLVQSNETENPYLASLPASPKPSQSGEGDHPLTRSHSQAGDQPPIRSHSLCSIEKPLSSSTISSLSSSSCPSQITLAKPATRSNCSISSNNSSLSTSGTECSVERMTPRYRGTGSKAIKLTSTVIKIMPNKAKRRKHLSKSKLRSKTNSLCQTKGAKDPAMNAPLSQPIAPPLNMPKLKMSKLSVGQSVNQMVNQLTAQLRKAVGEDLLTLPAKKKDLATPKEEKESLKLDRKTSIYLLMDQAKSDQIRGEPLTTKSDWVIQPMKQQMISAAQDQAKKDGSERLNPYMSDSKEAIGHNYDIYLNTPGDRGDREPKTPRGEHSRKHPLPSSIPSRNTFHNQTHLPLSQGSLWCRPRTQRSSLIAQPVSLNRIPRPRLPAVPVPEPQQQPRQVQQQVDLVTAAAGGKIVRKAQHKVPRTMEDGIDMSYQYFVSIPLKRGRKPQVVRYLYRPMVRHLNGVPPANRRFSRRAKRRRAATGSLKLEEAQQKLDPDLAALGGAPLRLEDAPKVEAKKDQPKKKPTFIYDPEAALNSPYKVPPLKLKSRYMPMLEQLEQMPFPDEHLNRRRRSPQRRARAVGGSEQLPPPPTEYQDHHQPLQSIGGGGGDVMAEDEGHHTPVIVWSGRTAQPVPRTSVVNYQAKPTRLCTATGAPILYHQPLLLTLKEVDCKPMIRTITYESIEEEDDGEEEMWQGMQLRLEKGQQGQQGQENQETISMPKSVSFHPEPVILSRGSTSAFQSISSSSSCSSISSSSIEGTRSQSKKGKGRKGSNKGKGKNRGKGKVKGRK</sequence>
<feature type="region of interest" description="Disordered" evidence="1">
    <location>
        <begin position="77"/>
        <end position="104"/>
    </location>
</feature>
<feature type="compositionally biased region" description="Polar residues" evidence="1">
    <location>
        <begin position="641"/>
        <end position="651"/>
    </location>
</feature>
<feature type="compositionally biased region" description="Basic and acidic residues" evidence="1">
    <location>
        <begin position="619"/>
        <end position="631"/>
    </location>
</feature>
<evidence type="ECO:0000256" key="1">
    <source>
        <dbReference type="SAM" id="MobiDB-lite"/>
    </source>
</evidence>
<feature type="region of interest" description="Disordered" evidence="1">
    <location>
        <begin position="865"/>
        <end position="911"/>
    </location>
</feature>
<feature type="compositionally biased region" description="Basic residues" evidence="1">
    <location>
        <begin position="1067"/>
        <end position="1094"/>
    </location>
</feature>